<keyword evidence="8" id="KW-0547">Nucleotide-binding</keyword>
<dbReference type="InterPro" id="IPR011006">
    <property type="entry name" value="CheY-like_superfamily"/>
</dbReference>
<dbReference type="EMBL" id="ATBP01000564">
    <property type="protein sequence ID" value="ETR69771.1"/>
    <property type="molecule type" value="Genomic_DNA"/>
</dbReference>
<dbReference type="Gene3D" id="3.40.50.2300">
    <property type="match status" value="2"/>
</dbReference>
<dbReference type="InterPro" id="IPR003594">
    <property type="entry name" value="HATPase_dom"/>
</dbReference>
<dbReference type="Pfam" id="PF00512">
    <property type="entry name" value="HisKA"/>
    <property type="match status" value="1"/>
</dbReference>
<gene>
    <name evidence="23" type="ORF">OMM_03705</name>
</gene>
<accession>A0A1V1P4M7</accession>
<keyword evidence="9 23" id="KW-0418">Kinase</keyword>
<dbReference type="SMART" id="SM00388">
    <property type="entry name" value="HisKA"/>
    <property type="match status" value="1"/>
</dbReference>
<dbReference type="CDD" id="cd00082">
    <property type="entry name" value="HisKA"/>
    <property type="match status" value="1"/>
</dbReference>
<dbReference type="Gene3D" id="1.10.287.130">
    <property type="match status" value="1"/>
</dbReference>
<keyword evidence="13 19" id="KW-0472">Membrane</keyword>
<dbReference type="FunFam" id="1.10.287.130:FF:000002">
    <property type="entry name" value="Two-component osmosensing histidine kinase"/>
    <property type="match status" value="1"/>
</dbReference>
<evidence type="ECO:0000256" key="6">
    <source>
        <dbReference type="ARBA" id="ARBA00022679"/>
    </source>
</evidence>
<dbReference type="Gene3D" id="3.30.450.20">
    <property type="entry name" value="PAS domain"/>
    <property type="match status" value="2"/>
</dbReference>
<dbReference type="Pfam" id="PF01627">
    <property type="entry name" value="Hpt"/>
    <property type="match status" value="1"/>
</dbReference>
<evidence type="ECO:0000259" key="22">
    <source>
        <dbReference type="PROSITE" id="PS50894"/>
    </source>
</evidence>
<evidence type="ECO:0000256" key="5">
    <source>
        <dbReference type="ARBA" id="ARBA00022553"/>
    </source>
</evidence>
<evidence type="ECO:0000256" key="14">
    <source>
        <dbReference type="ARBA" id="ARBA00064003"/>
    </source>
</evidence>
<dbReference type="CDD" id="cd00156">
    <property type="entry name" value="REC"/>
    <property type="match status" value="1"/>
</dbReference>
<feature type="domain" description="HPt" evidence="22">
    <location>
        <begin position="947"/>
        <end position="1041"/>
    </location>
</feature>
<dbReference type="GO" id="GO:0005524">
    <property type="term" value="F:ATP binding"/>
    <property type="evidence" value="ECO:0007669"/>
    <property type="project" value="UniProtKB-KW"/>
</dbReference>
<evidence type="ECO:0000256" key="11">
    <source>
        <dbReference type="ARBA" id="ARBA00022989"/>
    </source>
</evidence>
<evidence type="ECO:0000256" key="2">
    <source>
        <dbReference type="ARBA" id="ARBA00004651"/>
    </source>
</evidence>
<dbReference type="SMART" id="SM00387">
    <property type="entry name" value="HATPase_c"/>
    <property type="match status" value="1"/>
</dbReference>
<sequence length="1044" mass="118232">MTQASDFIRYEREAEKARIKRELEQSTNKAHKLVTYLYQQYRHESPEKREKLIHDALFALRWNHRDGYFFAFHTNGIMKVHALKPQLEGQSVSIMKKPDGMRMLHNFIGVCKDNGHGFHEYKWQKVNQENAPFYSKLSHVRLFKPLNWIIGTGIYKEDITKMIQNRIKKRLEKITFDDGEGYIFVYTTKGVAVVNQNRPDLIGQNFYHAMDKNGVKYVQQMIQQAKNMNGGFVTYLWEKPDSKKQVEKLSYVIGIADWEWIIGSGVYLDKIEISVAQKQKELQYKLIEDSVIIISIGLLLVVGIQAAIRRLVRRLDREVNQLTDYLETENRSDLSTTYRIKDFSIIAKATHSAFVAKQNAELNLLKINQALELERNKANEFAEKAQASNKSKSEFLANMSHEIRTPLNGIIGMNTLLLDTRLNEEQKQFASTIATSSESLLGLINDILDFSKIEAGRLEMEVLDFDLLSLMDDLAEMMSVKANEKNLELICAADPDVPAYLQGDPGRLRQILINLTGNAIKFTTCGEVSIRAFLDSETQTHATIRFSIQDTGIGIPEDKIQLLFNKFMQVDASTTRQFGGTGLGLAISKQLTKAMDGDIGVKSEPGKGSEFFFTAKFLKQIEKNKKPFVLTDIQGIHVLLVDDNATNRNIIIKRLQSWNIQIDEAADATIALDLLYKAASSNNPYQIAILDMQMPGTNGATLGRTIKSDPVISNTHLIMLTSLAQRGDAKQFELLGFSAYLTKPVRHHDLFDCLVSVITGQSHKKNSQIITRHTIRENRRLKARILIVEDNMVNQQVAKGFIDKLGYMFDIVENGKEAIKTLEKKQYDLVLMDCQMPVMDGYEATRIIRDPQSNVQDHHVNVIAMTANVMKGDRQKCLDAGMNDHIGKPLSIKSLEKMLSKWLENNPNNLNKVETNTEIATQNSPPDTIKTSKIFNEVSAMKRLGGDKDILLLVMKQSLIDIPSQIQILKENLLSENTTEVNRSAHTIKSIAATIGADQLSSIALEIEMKSKNSLSNEKLTERVQELEVAFEQAKIALSTFMDK</sequence>
<evidence type="ECO:0000256" key="1">
    <source>
        <dbReference type="ARBA" id="ARBA00000085"/>
    </source>
</evidence>
<dbReference type="PROSITE" id="PS50109">
    <property type="entry name" value="HIS_KIN"/>
    <property type="match status" value="1"/>
</dbReference>
<feature type="modified residue" description="4-aspartylphosphate" evidence="17">
    <location>
        <position position="691"/>
    </location>
</feature>
<dbReference type="SUPFAM" id="SSF47226">
    <property type="entry name" value="Histidine-containing phosphotransfer domain, HPT domain"/>
    <property type="match status" value="1"/>
</dbReference>
<dbReference type="Gene3D" id="3.30.565.10">
    <property type="entry name" value="Histidine kinase-like ATPase, C-terminal domain"/>
    <property type="match status" value="1"/>
</dbReference>
<organism evidence="23 24">
    <name type="scientific">Candidatus Magnetoglobus multicellularis str. Araruama</name>
    <dbReference type="NCBI Taxonomy" id="890399"/>
    <lineage>
        <taxon>Bacteria</taxon>
        <taxon>Pseudomonadati</taxon>
        <taxon>Thermodesulfobacteriota</taxon>
        <taxon>Desulfobacteria</taxon>
        <taxon>Desulfobacterales</taxon>
        <taxon>Desulfobacteraceae</taxon>
        <taxon>Candidatus Magnetoglobus</taxon>
    </lineage>
</organism>
<evidence type="ECO:0000259" key="21">
    <source>
        <dbReference type="PROSITE" id="PS50110"/>
    </source>
</evidence>
<keyword evidence="7 19" id="KW-0812">Transmembrane</keyword>
<dbReference type="GO" id="GO:0005886">
    <property type="term" value="C:plasma membrane"/>
    <property type="evidence" value="ECO:0007669"/>
    <property type="project" value="UniProtKB-SubCell"/>
</dbReference>
<dbReference type="InterPro" id="IPR004358">
    <property type="entry name" value="Sig_transdc_His_kin-like_C"/>
</dbReference>
<keyword evidence="6" id="KW-0808">Transferase</keyword>
<proteinExistence type="predicted"/>
<keyword evidence="12" id="KW-0902">Two-component regulatory system</keyword>
<evidence type="ECO:0000313" key="24">
    <source>
        <dbReference type="Proteomes" id="UP000189670"/>
    </source>
</evidence>
<dbReference type="InterPro" id="IPR008207">
    <property type="entry name" value="Sig_transdc_His_kin_Hpt_dom"/>
</dbReference>
<evidence type="ECO:0000256" key="17">
    <source>
        <dbReference type="PROSITE-ProRule" id="PRU00169"/>
    </source>
</evidence>
<dbReference type="Gene3D" id="1.20.120.160">
    <property type="entry name" value="HPT domain"/>
    <property type="match status" value="1"/>
</dbReference>
<dbReference type="SMART" id="SM00448">
    <property type="entry name" value="REC"/>
    <property type="match status" value="2"/>
</dbReference>
<dbReference type="PANTHER" id="PTHR45339">
    <property type="entry name" value="HYBRID SIGNAL TRANSDUCTION HISTIDINE KINASE J"/>
    <property type="match status" value="1"/>
</dbReference>
<dbReference type="InterPro" id="IPR001789">
    <property type="entry name" value="Sig_transdc_resp-reg_receiver"/>
</dbReference>
<keyword evidence="11 19" id="KW-1133">Transmembrane helix</keyword>
<feature type="modified residue" description="4-aspartylphosphate" evidence="17">
    <location>
        <position position="833"/>
    </location>
</feature>
<evidence type="ECO:0000256" key="19">
    <source>
        <dbReference type="SAM" id="Phobius"/>
    </source>
</evidence>
<reference evidence="24" key="1">
    <citation type="submission" date="2012-11" db="EMBL/GenBank/DDBJ databases">
        <authorList>
            <person name="Lucero-Rivera Y.E."/>
            <person name="Tovar-Ramirez D."/>
        </authorList>
    </citation>
    <scope>NUCLEOTIDE SEQUENCE [LARGE SCALE GENOMIC DNA]</scope>
    <source>
        <strain evidence="24">Araruama</strain>
    </source>
</reference>
<feature type="modified residue" description="Phosphohistidine" evidence="16">
    <location>
        <position position="986"/>
    </location>
</feature>
<dbReference type="Proteomes" id="UP000189670">
    <property type="component" value="Unassembled WGS sequence"/>
</dbReference>
<dbReference type="CDD" id="cd00088">
    <property type="entry name" value="HPT"/>
    <property type="match status" value="1"/>
</dbReference>
<comment type="subunit">
    <text evidence="14">At low DSF concentrations, interacts with RpfF.</text>
</comment>
<feature type="transmembrane region" description="Helical" evidence="19">
    <location>
        <begin position="290"/>
        <end position="308"/>
    </location>
</feature>
<evidence type="ECO:0000256" key="15">
    <source>
        <dbReference type="ARBA" id="ARBA00068150"/>
    </source>
</evidence>
<dbReference type="InterPro" id="IPR036890">
    <property type="entry name" value="HATPase_C_sf"/>
</dbReference>
<dbReference type="Pfam" id="PF02518">
    <property type="entry name" value="HATPase_c"/>
    <property type="match status" value="1"/>
</dbReference>
<evidence type="ECO:0000256" key="12">
    <source>
        <dbReference type="ARBA" id="ARBA00023012"/>
    </source>
</evidence>
<feature type="domain" description="Histidine kinase" evidence="20">
    <location>
        <begin position="398"/>
        <end position="619"/>
    </location>
</feature>
<dbReference type="PROSITE" id="PS50894">
    <property type="entry name" value="HPT"/>
    <property type="match status" value="1"/>
</dbReference>
<dbReference type="CDD" id="cd17546">
    <property type="entry name" value="REC_hyHK_CKI1_RcsC-like"/>
    <property type="match status" value="1"/>
</dbReference>
<evidence type="ECO:0000256" key="7">
    <source>
        <dbReference type="ARBA" id="ARBA00022692"/>
    </source>
</evidence>
<protein>
    <recommendedName>
        <fullName evidence="15">Sensory/regulatory protein RpfC</fullName>
        <ecNumber evidence="3">2.7.13.3</ecNumber>
    </recommendedName>
</protein>
<feature type="coiled-coil region" evidence="18">
    <location>
        <begin position="357"/>
        <end position="390"/>
    </location>
</feature>
<evidence type="ECO:0000256" key="4">
    <source>
        <dbReference type="ARBA" id="ARBA00022475"/>
    </source>
</evidence>
<evidence type="ECO:0000256" key="16">
    <source>
        <dbReference type="PROSITE-ProRule" id="PRU00110"/>
    </source>
</evidence>
<dbReference type="PROSITE" id="PS50110">
    <property type="entry name" value="RESPONSE_REGULATORY"/>
    <property type="match status" value="2"/>
</dbReference>
<comment type="catalytic activity">
    <reaction evidence="1">
        <text>ATP + protein L-histidine = ADP + protein N-phospho-L-histidine.</text>
        <dbReference type="EC" id="2.7.13.3"/>
    </reaction>
</comment>
<feature type="domain" description="Response regulatory" evidence="21">
    <location>
        <begin position="784"/>
        <end position="903"/>
    </location>
</feature>
<keyword evidence="4" id="KW-1003">Cell membrane</keyword>
<dbReference type="GO" id="GO:0000155">
    <property type="term" value="F:phosphorelay sensor kinase activity"/>
    <property type="evidence" value="ECO:0007669"/>
    <property type="project" value="InterPro"/>
</dbReference>
<evidence type="ECO:0000259" key="20">
    <source>
        <dbReference type="PROSITE" id="PS50109"/>
    </source>
</evidence>
<feature type="domain" description="Response regulatory" evidence="21">
    <location>
        <begin position="637"/>
        <end position="758"/>
    </location>
</feature>
<dbReference type="InterPro" id="IPR036097">
    <property type="entry name" value="HisK_dim/P_sf"/>
</dbReference>
<dbReference type="Pfam" id="PF00072">
    <property type="entry name" value="Response_reg"/>
    <property type="match status" value="2"/>
</dbReference>
<evidence type="ECO:0000256" key="3">
    <source>
        <dbReference type="ARBA" id="ARBA00012438"/>
    </source>
</evidence>
<evidence type="ECO:0000256" key="13">
    <source>
        <dbReference type="ARBA" id="ARBA00023136"/>
    </source>
</evidence>
<dbReference type="InterPro" id="IPR005467">
    <property type="entry name" value="His_kinase_dom"/>
</dbReference>
<dbReference type="InterPro" id="IPR033480">
    <property type="entry name" value="sCache_2"/>
</dbReference>
<comment type="subcellular location">
    <subcellularLocation>
        <location evidence="2">Cell membrane</location>
        <topology evidence="2">Multi-pass membrane protein</topology>
    </subcellularLocation>
</comment>
<dbReference type="SUPFAM" id="SSF47384">
    <property type="entry name" value="Homodimeric domain of signal transducing histidine kinase"/>
    <property type="match status" value="1"/>
</dbReference>
<dbReference type="SMART" id="SM01049">
    <property type="entry name" value="Cache_2"/>
    <property type="match status" value="2"/>
</dbReference>
<name>A0A1V1P4M7_9BACT</name>
<evidence type="ECO:0000256" key="8">
    <source>
        <dbReference type="ARBA" id="ARBA00022741"/>
    </source>
</evidence>
<evidence type="ECO:0000313" key="23">
    <source>
        <dbReference type="EMBL" id="ETR69771.1"/>
    </source>
</evidence>
<evidence type="ECO:0000256" key="9">
    <source>
        <dbReference type="ARBA" id="ARBA00022777"/>
    </source>
</evidence>
<dbReference type="InterPro" id="IPR036641">
    <property type="entry name" value="HPT_dom_sf"/>
</dbReference>
<dbReference type="FunFam" id="3.30.565.10:FF:000010">
    <property type="entry name" value="Sensor histidine kinase RcsC"/>
    <property type="match status" value="1"/>
</dbReference>
<comment type="caution">
    <text evidence="23">The sequence shown here is derived from an EMBL/GenBank/DDBJ whole genome shotgun (WGS) entry which is preliminary data.</text>
</comment>
<dbReference type="InterPro" id="IPR004010">
    <property type="entry name" value="Double_Cache_2"/>
</dbReference>
<keyword evidence="5 17" id="KW-0597">Phosphoprotein</keyword>
<keyword evidence="10" id="KW-0067">ATP-binding</keyword>
<evidence type="ECO:0000256" key="18">
    <source>
        <dbReference type="SAM" id="Coils"/>
    </source>
</evidence>
<dbReference type="SUPFAM" id="SSF55874">
    <property type="entry name" value="ATPase domain of HSP90 chaperone/DNA topoisomerase II/histidine kinase"/>
    <property type="match status" value="1"/>
</dbReference>
<dbReference type="SUPFAM" id="SSF52172">
    <property type="entry name" value="CheY-like"/>
    <property type="match status" value="2"/>
</dbReference>
<keyword evidence="18" id="KW-0175">Coiled coil</keyword>
<dbReference type="InterPro" id="IPR003661">
    <property type="entry name" value="HisK_dim/P_dom"/>
</dbReference>
<dbReference type="EC" id="2.7.13.3" evidence="3"/>
<dbReference type="PANTHER" id="PTHR45339:SF5">
    <property type="entry name" value="HISTIDINE KINASE"/>
    <property type="match status" value="1"/>
</dbReference>
<dbReference type="Pfam" id="PF08269">
    <property type="entry name" value="dCache_2"/>
    <property type="match status" value="1"/>
</dbReference>
<dbReference type="AlphaFoldDB" id="A0A1V1P4M7"/>
<dbReference type="PRINTS" id="PR00344">
    <property type="entry name" value="BCTRLSENSOR"/>
</dbReference>
<evidence type="ECO:0000256" key="10">
    <source>
        <dbReference type="ARBA" id="ARBA00022840"/>
    </source>
</evidence>
<dbReference type="CDD" id="cd16922">
    <property type="entry name" value="HATPase_EvgS-ArcB-TorS-like"/>
    <property type="match status" value="1"/>
</dbReference>
<dbReference type="SMART" id="SM00073">
    <property type="entry name" value="HPT"/>
    <property type="match status" value="1"/>
</dbReference>